<accession>A0A0L0FUP9</accession>
<dbReference type="GeneID" id="25908472"/>
<sequence>MEKFAGLKGQLLQPTLQALTAVTNTDLEAVDFATFLKGVIGNPIDVDAISIPQPSATKLTDEHTAKAAKHTRKAANKLQKAQQ</sequence>
<feature type="region of interest" description="Disordered" evidence="1">
    <location>
        <begin position="62"/>
        <end position="83"/>
    </location>
</feature>
<evidence type="ECO:0000313" key="3">
    <source>
        <dbReference type="Proteomes" id="UP000054560"/>
    </source>
</evidence>
<proteinExistence type="predicted"/>
<evidence type="ECO:0000256" key="1">
    <source>
        <dbReference type="SAM" id="MobiDB-lite"/>
    </source>
</evidence>
<name>A0A0L0FUP9_9EUKA</name>
<evidence type="ECO:0000313" key="2">
    <source>
        <dbReference type="EMBL" id="KNC79648.1"/>
    </source>
</evidence>
<dbReference type="RefSeq" id="XP_014153550.1">
    <property type="nucleotide sequence ID" value="XM_014298075.1"/>
</dbReference>
<reference evidence="2 3" key="1">
    <citation type="submission" date="2011-02" db="EMBL/GenBank/DDBJ databases">
        <title>The Genome Sequence of Sphaeroforma arctica JP610.</title>
        <authorList>
            <consortium name="The Broad Institute Genome Sequencing Platform"/>
            <person name="Russ C."/>
            <person name="Cuomo C."/>
            <person name="Young S.K."/>
            <person name="Zeng Q."/>
            <person name="Gargeya S."/>
            <person name="Alvarado L."/>
            <person name="Berlin A."/>
            <person name="Chapman S.B."/>
            <person name="Chen Z."/>
            <person name="Freedman E."/>
            <person name="Gellesch M."/>
            <person name="Goldberg J."/>
            <person name="Griggs A."/>
            <person name="Gujja S."/>
            <person name="Heilman E."/>
            <person name="Heiman D."/>
            <person name="Howarth C."/>
            <person name="Mehta T."/>
            <person name="Neiman D."/>
            <person name="Pearson M."/>
            <person name="Roberts A."/>
            <person name="Saif S."/>
            <person name="Shea T."/>
            <person name="Shenoy N."/>
            <person name="Sisk P."/>
            <person name="Stolte C."/>
            <person name="Sykes S."/>
            <person name="White J."/>
            <person name="Yandava C."/>
            <person name="Burger G."/>
            <person name="Gray M.W."/>
            <person name="Holland P.W.H."/>
            <person name="King N."/>
            <person name="Lang F.B.F."/>
            <person name="Roger A.J."/>
            <person name="Ruiz-Trillo I."/>
            <person name="Haas B."/>
            <person name="Nusbaum C."/>
            <person name="Birren B."/>
        </authorList>
    </citation>
    <scope>NUCLEOTIDE SEQUENCE [LARGE SCALE GENOMIC DNA]</scope>
    <source>
        <strain evidence="2 3">JP610</strain>
    </source>
</reference>
<dbReference type="EMBL" id="KQ242268">
    <property type="protein sequence ID" value="KNC79648.1"/>
    <property type="molecule type" value="Genomic_DNA"/>
</dbReference>
<gene>
    <name evidence="2" type="ORF">SARC_07968</name>
</gene>
<organism evidence="2 3">
    <name type="scientific">Sphaeroforma arctica JP610</name>
    <dbReference type="NCBI Taxonomy" id="667725"/>
    <lineage>
        <taxon>Eukaryota</taxon>
        <taxon>Ichthyosporea</taxon>
        <taxon>Ichthyophonida</taxon>
        <taxon>Sphaeroforma</taxon>
    </lineage>
</organism>
<dbReference type="AlphaFoldDB" id="A0A0L0FUP9"/>
<dbReference type="Proteomes" id="UP000054560">
    <property type="component" value="Unassembled WGS sequence"/>
</dbReference>
<keyword evidence="3" id="KW-1185">Reference proteome</keyword>
<feature type="compositionally biased region" description="Basic residues" evidence="1">
    <location>
        <begin position="66"/>
        <end position="75"/>
    </location>
</feature>
<protein>
    <submittedName>
        <fullName evidence="2">Uncharacterized protein</fullName>
    </submittedName>
</protein>